<dbReference type="InterPro" id="IPR037104">
    <property type="entry name" value="Annexin_sf"/>
</dbReference>
<keyword evidence="6" id="KW-1185">Reference proteome</keyword>
<dbReference type="EMBL" id="JAPFRF010000019">
    <property type="protein sequence ID" value="KAJ7307226.1"/>
    <property type="molecule type" value="Genomic_DNA"/>
</dbReference>
<dbReference type="OrthoDB" id="37886at2759"/>
<sequence length="348" mass="38951">MSVANGPERRPLADEILRQLPLADKTSVWGTLGTLRPHLSFNVEHDVQALLESVSGEAVDYRTIIDLLTNRSNEQRQQVSEAFLAFTKQDLMKTLQAAVSGHLEGIIVGLLRPAAQYDAHVIKTALKGLETNTLIEILSTRTKQQLREILDFYERDFKLDLEEDIVSATSGLFTDLLVALIKGNREKHTRVIDYVLIKQDTKALVDASNDGEAGQPNGSEWIRVLTQRSPEHLNRVFSWYHKTTGFPIEEAVEKYFQGDMQEAGLTLVALLRNAPLYFAARLYQALKGPEVNPGALARILISRCETDLLSIRAEFKKHYGISLYSLISAETKGNYQAALLGLCRAEDM</sequence>
<reference evidence="5" key="1">
    <citation type="journal article" date="2023" name="DNA Res.">
        <title>Chromosome-level genome assembly of Phrynocephalus forsythii using third-generation DNA sequencing and Hi-C analysis.</title>
        <authorList>
            <person name="Qi Y."/>
            <person name="Zhao W."/>
            <person name="Zhao Y."/>
            <person name="Niu C."/>
            <person name="Cao S."/>
            <person name="Zhang Y."/>
        </authorList>
    </citation>
    <scope>NUCLEOTIDE SEQUENCE</scope>
    <source>
        <tissue evidence="5">Muscle</tissue>
    </source>
</reference>
<comment type="similarity">
    <text evidence="1">Belongs to the annexin family.</text>
</comment>
<name>A0A9Q0X9T7_9SAUR</name>
<dbReference type="PANTHER" id="PTHR10502">
    <property type="entry name" value="ANNEXIN"/>
    <property type="match status" value="1"/>
</dbReference>
<dbReference type="SMART" id="SM00335">
    <property type="entry name" value="ANX"/>
    <property type="match status" value="4"/>
</dbReference>
<evidence type="ECO:0000256" key="4">
    <source>
        <dbReference type="ARBA" id="ARBA00023216"/>
    </source>
</evidence>
<keyword evidence="3" id="KW-0677">Repeat</keyword>
<dbReference type="FunFam" id="1.10.220.10:FF:000003">
    <property type="entry name" value="Annexin"/>
    <property type="match status" value="1"/>
</dbReference>
<dbReference type="InterPro" id="IPR009116">
    <property type="entry name" value="ANX9"/>
</dbReference>
<evidence type="ECO:0000313" key="6">
    <source>
        <dbReference type="Proteomes" id="UP001142489"/>
    </source>
</evidence>
<dbReference type="GO" id="GO:0001786">
    <property type="term" value="F:phosphatidylserine binding"/>
    <property type="evidence" value="ECO:0007669"/>
    <property type="project" value="TreeGrafter"/>
</dbReference>
<evidence type="ECO:0000256" key="1">
    <source>
        <dbReference type="ARBA" id="ARBA00007831"/>
    </source>
</evidence>
<dbReference type="Proteomes" id="UP001142489">
    <property type="component" value="Unassembled WGS sequence"/>
</dbReference>
<dbReference type="PRINTS" id="PR01812">
    <property type="entry name" value="ANNEXINXXXI"/>
</dbReference>
<dbReference type="AlphaFoldDB" id="A0A9Q0X9T7"/>
<dbReference type="PANTHER" id="PTHR10502:SF122">
    <property type="entry name" value="ANNEXIN A9"/>
    <property type="match status" value="1"/>
</dbReference>
<evidence type="ECO:0000256" key="3">
    <source>
        <dbReference type="ARBA" id="ARBA00022737"/>
    </source>
</evidence>
<proteinExistence type="inferred from homology"/>
<dbReference type="GO" id="GO:0005544">
    <property type="term" value="F:calcium-dependent phospholipid binding"/>
    <property type="evidence" value="ECO:0007669"/>
    <property type="project" value="InterPro"/>
</dbReference>
<protein>
    <recommendedName>
        <fullName evidence="7">Annexin</fullName>
    </recommendedName>
</protein>
<dbReference type="GO" id="GO:0005634">
    <property type="term" value="C:nucleus"/>
    <property type="evidence" value="ECO:0007669"/>
    <property type="project" value="TreeGrafter"/>
</dbReference>
<accession>A0A9Q0X9T7</accession>
<dbReference type="InterPro" id="IPR001464">
    <property type="entry name" value="Annexin"/>
</dbReference>
<dbReference type="FunFam" id="1.10.220.10:FF:000005">
    <property type="entry name" value="Annexin"/>
    <property type="match status" value="1"/>
</dbReference>
<dbReference type="GO" id="GO:0005886">
    <property type="term" value="C:plasma membrane"/>
    <property type="evidence" value="ECO:0007669"/>
    <property type="project" value="TreeGrafter"/>
</dbReference>
<dbReference type="GO" id="GO:0012506">
    <property type="term" value="C:vesicle membrane"/>
    <property type="evidence" value="ECO:0007669"/>
    <property type="project" value="TreeGrafter"/>
</dbReference>
<dbReference type="SUPFAM" id="SSF47874">
    <property type="entry name" value="Annexin"/>
    <property type="match status" value="1"/>
</dbReference>
<keyword evidence="2" id="KW-0597">Phosphoprotein</keyword>
<dbReference type="GO" id="GO:0005737">
    <property type="term" value="C:cytoplasm"/>
    <property type="evidence" value="ECO:0007669"/>
    <property type="project" value="TreeGrafter"/>
</dbReference>
<dbReference type="Gene3D" id="1.10.220.10">
    <property type="entry name" value="Annexin"/>
    <property type="match status" value="4"/>
</dbReference>
<evidence type="ECO:0008006" key="7">
    <source>
        <dbReference type="Google" id="ProtNLM"/>
    </source>
</evidence>
<evidence type="ECO:0000313" key="5">
    <source>
        <dbReference type="EMBL" id="KAJ7307226.1"/>
    </source>
</evidence>
<dbReference type="Pfam" id="PF00191">
    <property type="entry name" value="Annexin"/>
    <property type="match status" value="4"/>
</dbReference>
<dbReference type="InterPro" id="IPR018502">
    <property type="entry name" value="Annexin_repeat"/>
</dbReference>
<gene>
    <name evidence="5" type="ORF">JRQ81_009220</name>
</gene>
<dbReference type="PROSITE" id="PS51897">
    <property type="entry name" value="ANNEXIN_2"/>
    <property type="match status" value="4"/>
</dbReference>
<dbReference type="PRINTS" id="PR00196">
    <property type="entry name" value="ANNEXIN"/>
</dbReference>
<dbReference type="FunFam" id="1.10.220.10:FF:000001">
    <property type="entry name" value="Annexin"/>
    <property type="match status" value="1"/>
</dbReference>
<dbReference type="GO" id="GO:0005509">
    <property type="term" value="F:calcium ion binding"/>
    <property type="evidence" value="ECO:0007669"/>
    <property type="project" value="InterPro"/>
</dbReference>
<comment type="caution">
    <text evidence="5">The sequence shown here is derived from an EMBL/GenBank/DDBJ whole genome shotgun (WGS) entry which is preliminary data.</text>
</comment>
<evidence type="ECO:0000256" key="2">
    <source>
        <dbReference type="ARBA" id="ARBA00022553"/>
    </source>
</evidence>
<keyword evidence="4" id="KW-0041">Annexin</keyword>
<organism evidence="5 6">
    <name type="scientific">Phrynocephalus forsythii</name>
    <dbReference type="NCBI Taxonomy" id="171643"/>
    <lineage>
        <taxon>Eukaryota</taxon>
        <taxon>Metazoa</taxon>
        <taxon>Chordata</taxon>
        <taxon>Craniata</taxon>
        <taxon>Vertebrata</taxon>
        <taxon>Euteleostomi</taxon>
        <taxon>Lepidosauria</taxon>
        <taxon>Squamata</taxon>
        <taxon>Bifurcata</taxon>
        <taxon>Unidentata</taxon>
        <taxon>Episquamata</taxon>
        <taxon>Toxicofera</taxon>
        <taxon>Iguania</taxon>
        <taxon>Acrodonta</taxon>
        <taxon>Agamidae</taxon>
        <taxon>Agaminae</taxon>
        <taxon>Phrynocephalus</taxon>
    </lineage>
</organism>